<dbReference type="Proteomes" id="UP000308652">
    <property type="component" value="Unassembled WGS sequence"/>
</dbReference>
<feature type="region of interest" description="Disordered" evidence="1">
    <location>
        <begin position="21"/>
        <end position="44"/>
    </location>
</feature>
<feature type="compositionally biased region" description="Low complexity" evidence="1">
    <location>
        <begin position="351"/>
        <end position="368"/>
    </location>
</feature>
<organism evidence="3 4">
    <name type="scientific">Crucibulum laeve</name>
    <dbReference type="NCBI Taxonomy" id="68775"/>
    <lineage>
        <taxon>Eukaryota</taxon>
        <taxon>Fungi</taxon>
        <taxon>Dikarya</taxon>
        <taxon>Basidiomycota</taxon>
        <taxon>Agaricomycotina</taxon>
        <taxon>Agaricomycetes</taxon>
        <taxon>Agaricomycetidae</taxon>
        <taxon>Agaricales</taxon>
        <taxon>Agaricineae</taxon>
        <taxon>Nidulariaceae</taxon>
        <taxon>Crucibulum</taxon>
    </lineage>
</organism>
<feature type="region of interest" description="Disordered" evidence="1">
    <location>
        <begin position="260"/>
        <end position="375"/>
    </location>
</feature>
<reference evidence="3 4" key="1">
    <citation type="journal article" date="2019" name="Nat. Ecol. Evol.">
        <title>Megaphylogeny resolves global patterns of mushroom evolution.</title>
        <authorList>
            <person name="Varga T."/>
            <person name="Krizsan K."/>
            <person name="Foldi C."/>
            <person name="Dima B."/>
            <person name="Sanchez-Garcia M."/>
            <person name="Sanchez-Ramirez S."/>
            <person name="Szollosi G.J."/>
            <person name="Szarkandi J.G."/>
            <person name="Papp V."/>
            <person name="Albert L."/>
            <person name="Andreopoulos W."/>
            <person name="Angelini C."/>
            <person name="Antonin V."/>
            <person name="Barry K.W."/>
            <person name="Bougher N.L."/>
            <person name="Buchanan P."/>
            <person name="Buyck B."/>
            <person name="Bense V."/>
            <person name="Catcheside P."/>
            <person name="Chovatia M."/>
            <person name="Cooper J."/>
            <person name="Damon W."/>
            <person name="Desjardin D."/>
            <person name="Finy P."/>
            <person name="Geml J."/>
            <person name="Haridas S."/>
            <person name="Hughes K."/>
            <person name="Justo A."/>
            <person name="Karasinski D."/>
            <person name="Kautmanova I."/>
            <person name="Kiss B."/>
            <person name="Kocsube S."/>
            <person name="Kotiranta H."/>
            <person name="LaButti K.M."/>
            <person name="Lechner B.E."/>
            <person name="Liimatainen K."/>
            <person name="Lipzen A."/>
            <person name="Lukacs Z."/>
            <person name="Mihaltcheva S."/>
            <person name="Morgado L.N."/>
            <person name="Niskanen T."/>
            <person name="Noordeloos M.E."/>
            <person name="Ohm R.A."/>
            <person name="Ortiz-Santana B."/>
            <person name="Ovrebo C."/>
            <person name="Racz N."/>
            <person name="Riley R."/>
            <person name="Savchenko A."/>
            <person name="Shiryaev A."/>
            <person name="Soop K."/>
            <person name="Spirin V."/>
            <person name="Szebenyi C."/>
            <person name="Tomsovsky M."/>
            <person name="Tulloss R.E."/>
            <person name="Uehling J."/>
            <person name="Grigoriev I.V."/>
            <person name="Vagvolgyi C."/>
            <person name="Papp T."/>
            <person name="Martin F.M."/>
            <person name="Miettinen O."/>
            <person name="Hibbett D.S."/>
            <person name="Nagy L.G."/>
        </authorList>
    </citation>
    <scope>NUCLEOTIDE SEQUENCE [LARGE SCALE GENOMIC DNA]</scope>
    <source>
        <strain evidence="3 4">CBS 166.37</strain>
    </source>
</reference>
<dbReference type="EMBL" id="ML213597">
    <property type="protein sequence ID" value="TFK40446.1"/>
    <property type="molecule type" value="Genomic_DNA"/>
</dbReference>
<keyword evidence="2" id="KW-0472">Membrane</keyword>
<name>A0A5C3M7P3_9AGAR</name>
<accession>A0A5C3M7P3</accession>
<feature type="compositionally biased region" description="Polar residues" evidence="1">
    <location>
        <begin position="327"/>
        <end position="340"/>
    </location>
</feature>
<evidence type="ECO:0000313" key="4">
    <source>
        <dbReference type="Proteomes" id="UP000308652"/>
    </source>
</evidence>
<keyword evidence="2" id="KW-0812">Transmembrane</keyword>
<dbReference type="AlphaFoldDB" id="A0A5C3M7P3"/>
<evidence type="ECO:0000256" key="2">
    <source>
        <dbReference type="SAM" id="Phobius"/>
    </source>
</evidence>
<evidence type="ECO:0000256" key="1">
    <source>
        <dbReference type="SAM" id="MobiDB-lite"/>
    </source>
</evidence>
<dbReference type="OrthoDB" id="3981028at2759"/>
<sequence length="490" mass="53423">MPTATSTISKTVYSTQIPLKAALPPVETPKPPSPSSPTSTNTTSATLRSLYNRAARAFVLRDILLTYSLLESAFSIIQPPSLVPDSLAEHRRKWDILRITLESTVYTSPPSSPDVLPERLRVNLMEAPQALISSIYTRSLELFTPTTGSSQKASLNPAFLPPQVVITLIYSSLKSDCPDFGRVMVEEWLARREPVLSIDQTSEEGEGNGYEKVLELYCLHILPKLEQWDYAKEFLEYEGELSVNQREHLKTNLKSLYAQTLESRRPSERFSPSPSSTPIPRPYSPTPSSSSSSSLSTTSTHTVVPFTSRGNRAINGMSGLNSLGKASGSTESLSSDTTATPHHPTSKPNGRSRSGAHSPNSSSSASRSRMQRVTIPVPNARTSTVVTTPPTTYALIRATLAPYITTPRLSTFIVLFVLVPLLSFVLRIRHRRQRQLLGGGGSGTLSVTSNTDLVRRRLAAGNENGFLGRAWSEVIRAVADTVRMAGSGLV</sequence>
<gene>
    <name evidence="3" type="ORF">BDQ12DRAFT_680980</name>
</gene>
<feature type="compositionally biased region" description="Pro residues" evidence="1">
    <location>
        <begin position="26"/>
        <end position="35"/>
    </location>
</feature>
<dbReference type="STRING" id="68775.A0A5C3M7P3"/>
<protein>
    <submittedName>
        <fullName evidence="3">Uncharacterized protein</fullName>
    </submittedName>
</protein>
<keyword evidence="4" id="KW-1185">Reference proteome</keyword>
<keyword evidence="2" id="KW-1133">Transmembrane helix</keyword>
<feature type="transmembrane region" description="Helical" evidence="2">
    <location>
        <begin position="409"/>
        <end position="426"/>
    </location>
</feature>
<feature type="compositionally biased region" description="Pro residues" evidence="1">
    <location>
        <begin position="275"/>
        <end position="285"/>
    </location>
</feature>
<feature type="compositionally biased region" description="Low complexity" evidence="1">
    <location>
        <begin position="286"/>
        <end position="300"/>
    </location>
</feature>
<evidence type="ECO:0000313" key="3">
    <source>
        <dbReference type="EMBL" id="TFK40446.1"/>
    </source>
</evidence>
<proteinExistence type="predicted"/>